<evidence type="ECO:0000256" key="1">
    <source>
        <dbReference type="SAM" id="MobiDB-lite"/>
    </source>
</evidence>
<sequence length="339" mass="37037">MTDDQPEQPVSPEIPEESPRPTLARRALERATDVAVAVAGVAGGAAKTAVDVAGGTARAVVEAAGEATAVVVEVAGDSARTALELTSSGASMAAKLAEGSARVSAQIASETARLAAQIAQEAALQMAQTYLGKSTMTFALPESLINKHLREMAKEYDFIDYVTVDCDKDRLLVVLDGHHERLVYTVTLQFDVLECKVSHEEKFLLLRLVDENLDAQMREANPLANFALRQVAKRGFKIANKIPVYAPMVQMLDRLPGLSQEGPRLWRVALHESHLIDLLNNRSWMVDKLMSLSDLSVLPGLSILKDSREMLIRLVNQFEIRSMRVMPGRLEVLIGINTD</sequence>
<gene>
    <name evidence="2" type="ORF">EV700_0008</name>
</gene>
<name>A0A4Q7ZC67_9GAMM</name>
<protein>
    <submittedName>
        <fullName evidence="2">Uncharacterized protein</fullName>
    </submittedName>
</protein>
<proteinExistence type="predicted"/>
<dbReference type="Proteomes" id="UP000292423">
    <property type="component" value="Unassembled WGS sequence"/>
</dbReference>
<evidence type="ECO:0000313" key="3">
    <source>
        <dbReference type="Proteomes" id="UP000292423"/>
    </source>
</evidence>
<keyword evidence="3" id="KW-1185">Reference proteome</keyword>
<dbReference type="AlphaFoldDB" id="A0A4Q7ZC67"/>
<feature type="region of interest" description="Disordered" evidence="1">
    <location>
        <begin position="1"/>
        <end position="22"/>
    </location>
</feature>
<dbReference type="OrthoDB" id="6704827at2"/>
<accession>A0A4Q7ZC67</accession>
<organism evidence="2 3">
    <name type="scientific">Fluviicoccus keumensis</name>
    <dbReference type="NCBI Taxonomy" id="1435465"/>
    <lineage>
        <taxon>Bacteria</taxon>
        <taxon>Pseudomonadati</taxon>
        <taxon>Pseudomonadota</taxon>
        <taxon>Gammaproteobacteria</taxon>
        <taxon>Moraxellales</taxon>
        <taxon>Moraxellaceae</taxon>
        <taxon>Fluviicoccus</taxon>
    </lineage>
</organism>
<comment type="caution">
    <text evidence="2">The sequence shown here is derived from an EMBL/GenBank/DDBJ whole genome shotgun (WGS) entry which is preliminary data.</text>
</comment>
<dbReference type="EMBL" id="SHKX01000001">
    <property type="protein sequence ID" value="RZU48218.1"/>
    <property type="molecule type" value="Genomic_DNA"/>
</dbReference>
<dbReference type="RefSeq" id="WP_130410315.1">
    <property type="nucleotide sequence ID" value="NZ_SHKX01000001.1"/>
</dbReference>
<evidence type="ECO:0000313" key="2">
    <source>
        <dbReference type="EMBL" id="RZU48218.1"/>
    </source>
</evidence>
<reference evidence="2 3" key="1">
    <citation type="submission" date="2019-02" db="EMBL/GenBank/DDBJ databases">
        <title>Genomic Encyclopedia of Type Strains, Phase IV (KMG-IV): sequencing the most valuable type-strain genomes for metagenomic binning, comparative biology and taxonomic classification.</title>
        <authorList>
            <person name="Goeker M."/>
        </authorList>
    </citation>
    <scope>NUCLEOTIDE SEQUENCE [LARGE SCALE GENOMIC DNA]</scope>
    <source>
        <strain evidence="2 3">DSM 105135</strain>
    </source>
</reference>